<evidence type="ECO:0000259" key="1">
    <source>
        <dbReference type="Pfam" id="PF02470"/>
    </source>
</evidence>
<reference evidence="2 3" key="1">
    <citation type="submission" date="2019-09" db="EMBL/GenBank/DDBJ databases">
        <authorList>
            <person name="Wang X."/>
        </authorList>
    </citation>
    <scope>NUCLEOTIDE SEQUENCE [LARGE SCALE GENOMIC DNA]</scope>
    <source>
        <strain evidence="2 3">CICC 11023</strain>
    </source>
</reference>
<gene>
    <name evidence="2" type="ORF">F3087_26180</name>
</gene>
<dbReference type="Proteomes" id="UP000323876">
    <property type="component" value="Unassembled WGS sequence"/>
</dbReference>
<sequence length="348" mass="36653">MPNYSMPGVPMTRRGSLVLGAVAIVAATVVTLGWRGIFDDADPGRVRIQLHTEQIGEGVIPGTKVRMDGVTVGEIAAITGAEQGRQLITLDLDRAETASLTDAFTVDYAPDNLFGISALTLRRAATGGGALREGAVVDLAGPNAGKVTDVTLGSLLRSLTGTSTEVLTPKLTELITRFNGDLHAFTPLLEAIVTLNRVIADTQRYPTPYLLDQYAALFGGIGTFTSSTFRLLDAIMNIDVFVHDRPKYDAFIGMVVGDVFPAVGEVGAAARGQLSGYTQMLTPLLESMAATVTDPQRSQAESTELLDRLNRMFADTPEGPAVNVAVVLRGIPAIAGPLFGQAGLGGVR</sequence>
<evidence type="ECO:0000313" key="3">
    <source>
        <dbReference type="Proteomes" id="UP000323876"/>
    </source>
</evidence>
<dbReference type="PANTHER" id="PTHR33371:SF15">
    <property type="entry name" value="LIPOPROTEIN LPRN"/>
    <property type="match status" value="1"/>
</dbReference>
<proteinExistence type="predicted"/>
<dbReference type="AlphaFoldDB" id="A0A5N0EAV7"/>
<name>A0A5N0EAV7_9NOCA</name>
<keyword evidence="3" id="KW-1185">Reference proteome</keyword>
<dbReference type="OrthoDB" id="4367361at2"/>
<organism evidence="2 3">
    <name type="scientific">Nocardia colli</name>
    <dbReference type="NCBI Taxonomy" id="2545717"/>
    <lineage>
        <taxon>Bacteria</taxon>
        <taxon>Bacillati</taxon>
        <taxon>Actinomycetota</taxon>
        <taxon>Actinomycetes</taxon>
        <taxon>Mycobacteriales</taxon>
        <taxon>Nocardiaceae</taxon>
        <taxon>Nocardia</taxon>
    </lineage>
</organism>
<dbReference type="Pfam" id="PF02470">
    <property type="entry name" value="MlaD"/>
    <property type="match status" value="1"/>
</dbReference>
<protein>
    <submittedName>
        <fullName evidence="2">MCE family protein</fullName>
    </submittedName>
</protein>
<feature type="domain" description="Mce/MlaD" evidence="1">
    <location>
        <begin position="47"/>
        <end position="121"/>
    </location>
</feature>
<dbReference type="GO" id="GO:0005576">
    <property type="term" value="C:extracellular region"/>
    <property type="evidence" value="ECO:0007669"/>
    <property type="project" value="TreeGrafter"/>
</dbReference>
<evidence type="ECO:0000313" key="2">
    <source>
        <dbReference type="EMBL" id="KAA8886096.1"/>
    </source>
</evidence>
<dbReference type="InterPro" id="IPR003399">
    <property type="entry name" value="Mce/MlaD"/>
</dbReference>
<comment type="caution">
    <text evidence="2">The sequence shown here is derived from an EMBL/GenBank/DDBJ whole genome shotgun (WGS) entry which is preliminary data.</text>
</comment>
<dbReference type="InterPro" id="IPR052336">
    <property type="entry name" value="MlaD_Phospholipid_Transporter"/>
</dbReference>
<dbReference type="EMBL" id="VXLC01000014">
    <property type="protein sequence ID" value="KAA8886096.1"/>
    <property type="molecule type" value="Genomic_DNA"/>
</dbReference>
<dbReference type="PANTHER" id="PTHR33371">
    <property type="entry name" value="INTERMEMBRANE PHOSPHOLIPID TRANSPORT SYSTEM BINDING PROTEIN MLAD-RELATED"/>
    <property type="match status" value="1"/>
</dbReference>
<dbReference type="RefSeq" id="WP_150404669.1">
    <property type="nucleotide sequence ID" value="NZ_VXLC01000014.1"/>
</dbReference>
<accession>A0A5N0EAV7</accession>